<keyword evidence="2 3" id="KW-0802">TPR repeat</keyword>
<evidence type="ECO:0000313" key="4">
    <source>
        <dbReference type="EMBL" id="TWU30122.1"/>
    </source>
</evidence>
<dbReference type="AlphaFoldDB" id="A0A5C6CZQ4"/>
<evidence type="ECO:0000256" key="3">
    <source>
        <dbReference type="PROSITE-ProRule" id="PRU00339"/>
    </source>
</evidence>
<dbReference type="Proteomes" id="UP000318437">
    <property type="component" value="Unassembled WGS sequence"/>
</dbReference>
<feature type="repeat" description="TPR" evidence="3">
    <location>
        <begin position="78"/>
        <end position="111"/>
    </location>
</feature>
<protein>
    <submittedName>
        <fullName evidence="4">TPR repeat-containing protein YrrB</fullName>
    </submittedName>
</protein>
<evidence type="ECO:0000313" key="5">
    <source>
        <dbReference type="Proteomes" id="UP000318437"/>
    </source>
</evidence>
<keyword evidence="5" id="KW-1185">Reference proteome</keyword>
<dbReference type="InterPro" id="IPR011990">
    <property type="entry name" value="TPR-like_helical_dom_sf"/>
</dbReference>
<gene>
    <name evidence="4" type="primary">yrrB_2</name>
    <name evidence="4" type="ORF">Pla144_09080</name>
</gene>
<reference evidence="4 5" key="1">
    <citation type="submission" date="2019-02" db="EMBL/GenBank/DDBJ databases">
        <title>Deep-cultivation of Planctomycetes and their phenomic and genomic characterization uncovers novel biology.</title>
        <authorList>
            <person name="Wiegand S."/>
            <person name="Jogler M."/>
            <person name="Boedeker C."/>
            <person name="Pinto D."/>
            <person name="Vollmers J."/>
            <person name="Rivas-Marin E."/>
            <person name="Kohn T."/>
            <person name="Peeters S.H."/>
            <person name="Heuer A."/>
            <person name="Rast P."/>
            <person name="Oberbeckmann S."/>
            <person name="Bunk B."/>
            <person name="Jeske O."/>
            <person name="Meyerdierks A."/>
            <person name="Storesund J.E."/>
            <person name="Kallscheuer N."/>
            <person name="Luecker S."/>
            <person name="Lage O.M."/>
            <person name="Pohl T."/>
            <person name="Merkel B.J."/>
            <person name="Hornburger P."/>
            <person name="Mueller R.-W."/>
            <person name="Bruemmer F."/>
            <person name="Labrenz M."/>
            <person name="Spormann A.M."/>
            <person name="Op Den Camp H."/>
            <person name="Overmann J."/>
            <person name="Amann R."/>
            <person name="Jetten M.S.M."/>
            <person name="Mascher T."/>
            <person name="Medema M.H."/>
            <person name="Devos D.P."/>
            <person name="Kaster A.-K."/>
            <person name="Ovreas L."/>
            <person name="Rohde M."/>
            <person name="Galperin M.Y."/>
            <person name="Jogler C."/>
        </authorList>
    </citation>
    <scope>NUCLEOTIDE SEQUENCE [LARGE SCALE GENOMIC DNA]</scope>
    <source>
        <strain evidence="4 5">Pla144</strain>
    </source>
</reference>
<dbReference type="PROSITE" id="PS50005">
    <property type="entry name" value="TPR"/>
    <property type="match status" value="2"/>
</dbReference>
<dbReference type="Gene3D" id="1.25.40.10">
    <property type="entry name" value="Tetratricopeptide repeat domain"/>
    <property type="match status" value="1"/>
</dbReference>
<dbReference type="NCBIfam" id="NF047558">
    <property type="entry name" value="TPR_END_plus"/>
    <property type="match status" value="1"/>
</dbReference>
<keyword evidence="1" id="KW-0677">Repeat</keyword>
<dbReference type="OrthoDB" id="264557at2"/>
<feature type="repeat" description="TPR" evidence="3">
    <location>
        <begin position="44"/>
        <end position="77"/>
    </location>
</feature>
<dbReference type="SMART" id="SM00028">
    <property type="entry name" value="TPR"/>
    <property type="match status" value="3"/>
</dbReference>
<comment type="caution">
    <text evidence="4">The sequence shown here is derived from an EMBL/GenBank/DDBJ whole genome shotgun (WGS) entry which is preliminary data.</text>
</comment>
<dbReference type="InterPro" id="IPR044244">
    <property type="entry name" value="TTC27/Emw1"/>
</dbReference>
<dbReference type="InterPro" id="IPR019734">
    <property type="entry name" value="TPR_rpt"/>
</dbReference>
<organism evidence="4 5">
    <name type="scientific">Bythopirellula polymerisocia</name>
    <dbReference type="NCBI Taxonomy" id="2528003"/>
    <lineage>
        <taxon>Bacteria</taxon>
        <taxon>Pseudomonadati</taxon>
        <taxon>Planctomycetota</taxon>
        <taxon>Planctomycetia</taxon>
        <taxon>Pirellulales</taxon>
        <taxon>Lacipirellulaceae</taxon>
        <taxon>Bythopirellula</taxon>
    </lineage>
</organism>
<accession>A0A5C6CZQ4</accession>
<dbReference type="RefSeq" id="WP_146448054.1">
    <property type="nucleotide sequence ID" value="NZ_SJPS01000001.1"/>
</dbReference>
<name>A0A5C6CZQ4_9BACT</name>
<evidence type="ECO:0000256" key="1">
    <source>
        <dbReference type="ARBA" id="ARBA00022737"/>
    </source>
</evidence>
<dbReference type="Pfam" id="PF14559">
    <property type="entry name" value="TPR_19"/>
    <property type="match status" value="1"/>
</dbReference>
<dbReference type="SUPFAM" id="SSF48452">
    <property type="entry name" value="TPR-like"/>
    <property type="match status" value="1"/>
</dbReference>
<evidence type="ECO:0000256" key="2">
    <source>
        <dbReference type="ARBA" id="ARBA00022803"/>
    </source>
</evidence>
<sequence>MTTYLLRERLLRTRREAEGYLELGLPEHALHSLQRRGKIVHADARGCYLLGESLRELRQYREAIFPLKRSLELIPDDIHVWMALGWCYKRIGDVPRAIDALEQAVEIEPGEAILHYNLACYWSLARDRRQSLRCLTRALNIDGNFRDFIAAETDFDPLRNDPLFRNIVGVAE</sequence>
<dbReference type="PANTHER" id="PTHR16193">
    <property type="entry name" value="TETRATRICOPEPTIDE REPEAT PROTEIN 27"/>
    <property type="match status" value="1"/>
</dbReference>
<dbReference type="EMBL" id="SJPS01000001">
    <property type="protein sequence ID" value="TWU30122.1"/>
    <property type="molecule type" value="Genomic_DNA"/>
</dbReference>
<dbReference type="PANTHER" id="PTHR16193:SF0">
    <property type="entry name" value="TETRATRICOPEPTIDE REPEAT PROTEIN 27"/>
    <property type="match status" value="1"/>
</dbReference>
<proteinExistence type="predicted"/>